<evidence type="ECO:0000256" key="12">
    <source>
        <dbReference type="PIRSR" id="PIRSR602401-1"/>
    </source>
</evidence>
<dbReference type="AlphaFoldDB" id="A0A6P5WWA5"/>
<dbReference type="InterPro" id="IPR002401">
    <property type="entry name" value="Cyt_P450_E_grp-I"/>
</dbReference>
<dbReference type="RefSeq" id="XP_022719907.1">
    <property type="nucleotide sequence ID" value="XM_022864172.1"/>
</dbReference>
<evidence type="ECO:0000313" key="15">
    <source>
        <dbReference type="Proteomes" id="UP000515121"/>
    </source>
</evidence>
<keyword evidence="4 12" id="KW-0349">Heme</keyword>
<dbReference type="KEGG" id="dzi:111277756"/>
<dbReference type="Gene3D" id="1.10.630.10">
    <property type="entry name" value="Cytochrome P450"/>
    <property type="match status" value="1"/>
</dbReference>
<dbReference type="GO" id="GO:0016709">
    <property type="term" value="F:oxidoreductase activity, acting on paired donors, with incorporation or reduction of molecular oxygen, NAD(P)H as one donor, and incorporation of one atom of oxygen"/>
    <property type="evidence" value="ECO:0007669"/>
    <property type="project" value="TreeGrafter"/>
</dbReference>
<keyword evidence="8 13" id="KW-0560">Oxidoreductase</keyword>
<proteinExistence type="inferred from homology"/>
<comment type="cofactor">
    <cofactor evidence="1 12">
        <name>heme</name>
        <dbReference type="ChEBI" id="CHEBI:30413"/>
    </cofactor>
</comment>
<comment type="subcellular location">
    <subcellularLocation>
        <location evidence="2">Membrane</location>
        <topology evidence="2">Single-pass membrane protein</topology>
    </subcellularLocation>
</comment>
<dbReference type="InterPro" id="IPR001128">
    <property type="entry name" value="Cyt_P450"/>
</dbReference>
<feature type="coiled-coil region" evidence="14">
    <location>
        <begin position="247"/>
        <end position="282"/>
    </location>
</feature>
<sequence length="521" mass="59987">MEAWLIILITIFISLLLRAILNRRSFACKEPSPTLPPGPVNIPIISNILLLRSTFSELEPALRKLHKKHGPMVTLYFLSRPSIFISDRSLTHQALIESGALFADRPQASTVGKIISCNQHNVNSSTYGPTWRLLRRNLTAEILHPSRIKSYTHARKWVLQILIESLISNSKTGEPVRVVDHFQHAMFCLLVLMCFGDKLNQEQIKEIETVQRRLLLGVDGRFNILNFWPNLTRVLLHKLWKEFFQVFEDQQNVLVRLIRARKKVKEERLSKSKEDKEEADNECVLAYVDTLLDLQHPEENRKLTEQEIVGLISEFLDAGTDTTFTALQWIMANIVKYPHVQEKLFVEIKGVMEDGEEEVKEEDLQKMPYLKAVILEGLRRHPPAHFLLPHTVREDTVLGGFLVPKNATIHFLVAGMGWDPKVWDDPMAFKPERFLSNDNKTGDVFDITGSKEIKMMPFGVGRRICPGLSLAMLHLEYFVANLVWSFEWKAIDGDEVSLEEKQEFTVIMKSPLQAHLYPRKK</sequence>
<keyword evidence="6 12" id="KW-0479">Metal-binding</keyword>
<evidence type="ECO:0000256" key="14">
    <source>
        <dbReference type="SAM" id="Coils"/>
    </source>
</evidence>
<keyword evidence="5" id="KW-0812">Transmembrane</keyword>
<evidence type="ECO:0000256" key="3">
    <source>
        <dbReference type="ARBA" id="ARBA00010617"/>
    </source>
</evidence>
<keyword evidence="11" id="KW-0472">Membrane</keyword>
<dbReference type="SUPFAM" id="SSF48264">
    <property type="entry name" value="Cytochrome P450"/>
    <property type="match status" value="1"/>
</dbReference>
<dbReference type="PRINTS" id="PR00463">
    <property type="entry name" value="EP450I"/>
</dbReference>
<evidence type="ECO:0000256" key="7">
    <source>
        <dbReference type="ARBA" id="ARBA00022989"/>
    </source>
</evidence>
<dbReference type="Pfam" id="PF00067">
    <property type="entry name" value="p450"/>
    <property type="match status" value="1"/>
</dbReference>
<dbReference type="GeneID" id="111277756"/>
<gene>
    <name evidence="16" type="primary">LOC111277756</name>
</gene>
<keyword evidence="7" id="KW-1133">Transmembrane helix</keyword>
<keyword evidence="10 13" id="KW-0503">Monooxygenase</keyword>
<name>A0A6P5WWA5_DURZI</name>
<dbReference type="PANTHER" id="PTHR24298">
    <property type="entry name" value="FLAVONOID 3'-MONOOXYGENASE-RELATED"/>
    <property type="match status" value="1"/>
</dbReference>
<comment type="similarity">
    <text evidence="3 13">Belongs to the cytochrome P450 family.</text>
</comment>
<dbReference type="GO" id="GO:0016020">
    <property type="term" value="C:membrane"/>
    <property type="evidence" value="ECO:0007669"/>
    <property type="project" value="UniProtKB-SubCell"/>
</dbReference>
<organism evidence="15 16">
    <name type="scientific">Durio zibethinus</name>
    <name type="common">Durian</name>
    <dbReference type="NCBI Taxonomy" id="66656"/>
    <lineage>
        <taxon>Eukaryota</taxon>
        <taxon>Viridiplantae</taxon>
        <taxon>Streptophyta</taxon>
        <taxon>Embryophyta</taxon>
        <taxon>Tracheophyta</taxon>
        <taxon>Spermatophyta</taxon>
        <taxon>Magnoliopsida</taxon>
        <taxon>eudicotyledons</taxon>
        <taxon>Gunneridae</taxon>
        <taxon>Pentapetalae</taxon>
        <taxon>rosids</taxon>
        <taxon>malvids</taxon>
        <taxon>Malvales</taxon>
        <taxon>Malvaceae</taxon>
        <taxon>Helicteroideae</taxon>
        <taxon>Durio</taxon>
    </lineage>
</organism>
<evidence type="ECO:0000256" key="11">
    <source>
        <dbReference type="ARBA" id="ARBA00023136"/>
    </source>
</evidence>
<evidence type="ECO:0000313" key="16">
    <source>
        <dbReference type="RefSeq" id="XP_022719907.1"/>
    </source>
</evidence>
<keyword evidence="9 12" id="KW-0408">Iron</keyword>
<evidence type="ECO:0000256" key="4">
    <source>
        <dbReference type="ARBA" id="ARBA00022617"/>
    </source>
</evidence>
<dbReference type="GO" id="GO:0005506">
    <property type="term" value="F:iron ion binding"/>
    <property type="evidence" value="ECO:0007669"/>
    <property type="project" value="InterPro"/>
</dbReference>
<dbReference type="PANTHER" id="PTHR24298:SF820">
    <property type="entry name" value="CYTOCHROME P450 89A2-LIKE"/>
    <property type="match status" value="1"/>
</dbReference>
<evidence type="ECO:0000256" key="10">
    <source>
        <dbReference type="ARBA" id="ARBA00023033"/>
    </source>
</evidence>
<evidence type="ECO:0000256" key="6">
    <source>
        <dbReference type="ARBA" id="ARBA00022723"/>
    </source>
</evidence>
<dbReference type="InterPro" id="IPR036396">
    <property type="entry name" value="Cyt_P450_sf"/>
</dbReference>
<dbReference type="PRINTS" id="PR00385">
    <property type="entry name" value="P450"/>
</dbReference>
<dbReference type="InterPro" id="IPR017972">
    <property type="entry name" value="Cyt_P450_CS"/>
</dbReference>
<accession>A0A6P5WWA5</accession>
<evidence type="ECO:0000256" key="1">
    <source>
        <dbReference type="ARBA" id="ARBA00001971"/>
    </source>
</evidence>
<dbReference type="Proteomes" id="UP000515121">
    <property type="component" value="Unplaced"/>
</dbReference>
<keyword evidence="15" id="KW-1185">Reference proteome</keyword>
<evidence type="ECO:0000256" key="13">
    <source>
        <dbReference type="RuleBase" id="RU000461"/>
    </source>
</evidence>
<protein>
    <submittedName>
        <fullName evidence="16">Cytochrome P450 89A2-like</fullName>
    </submittedName>
</protein>
<feature type="binding site" description="axial binding residue" evidence="12">
    <location>
        <position position="465"/>
    </location>
    <ligand>
        <name>heme</name>
        <dbReference type="ChEBI" id="CHEBI:30413"/>
    </ligand>
    <ligandPart>
        <name>Fe</name>
        <dbReference type="ChEBI" id="CHEBI:18248"/>
    </ligandPart>
</feature>
<dbReference type="OrthoDB" id="1055148at2759"/>
<dbReference type="CDD" id="cd11075">
    <property type="entry name" value="CYP77_89"/>
    <property type="match status" value="1"/>
</dbReference>
<evidence type="ECO:0000256" key="5">
    <source>
        <dbReference type="ARBA" id="ARBA00022692"/>
    </source>
</evidence>
<dbReference type="InterPro" id="IPR051103">
    <property type="entry name" value="Plant_metabolite_P450s"/>
</dbReference>
<evidence type="ECO:0000256" key="2">
    <source>
        <dbReference type="ARBA" id="ARBA00004167"/>
    </source>
</evidence>
<dbReference type="PROSITE" id="PS00086">
    <property type="entry name" value="CYTOCHROME_P450"/>
    <property type="match status" value="1"/>
</dbReference>
<dbReference type="GO" id="GO:0020037">
    <property type="term" value="F:heme binding"/>
    <property type="evidence" value="ECO:0007669"/>
    <property type="project" value="InterPro"/>
</dbReference>
<reference evidence="16" key="1">
    <citation type="submission" date="2025-08" db="UniProtKB">
        <authorList>
            <consortium name="RefSeq"/>
        </authorList>
    </citation>
    <scope>IDENTIFICATION</scope>
    <source>
        <tissue evidence="16">Fruit stalk</tissue>
    </source>
</reference>
<evidence type="ECO:0000256" key="8">
    <source>
        <dbReference type="ARBA" id="ARBA00023002"/>
    </source>
</evidence>
<keyword evidence="14" id="KW-0175">Coiled coil</keyword>
<evidence type="ECO:0000256" key="9">
    <source>
        <dbReference type="ARBA" id="ARBA00023004"/>
    </source>
</evidence>
<dbReference type="FunFam" id="1.10.630.10:FF:000012">
    <property type="entry name" value="Cytochrome P450 family protein"/>
    <property type="match status" value="1"/>
</dbReference>